<accession>A0A2R3QHL2</accession>
<sequence>MSQRKPYNHQARLANYYRSMLRSNHVAVLDVEHIELQTIINWKNGTLVTSNSRVALVDAITERPYRWTIYLAGLHRPDNAEPYMKSEELALDGIYRAESLIDVIEPRSIEPRSIEPRSIELKARCNPKHLLGMAWIAMPYQATLTTAEASRIFEAFGAWRKQSEAA</sequence>
<dbReference type="Proteomes" id="UP000238327">
    <property type="component" value="Chromosome"/>
</dbReference>
<evidence type="ECO:0000313" key="1">
    <source>
        <dbReference type="EMBL" id="AVO51249.1"/>
    </source>
</evidence>
<dbReference type="OrthoDB" id="6997287at2"/>
<organism evidence="1 2">
    <name type="scientific">Ectopseudomonas mendocina</name>
    <name type="common">Pseudomonas mendocina</name>
    <dbReference type="NCBI Taxonomy" id="300"/>
    <lineage>
        <taxon>Bacteria</taxon>
        <taxon>Pseudomonadati</taxon>
        <taxon>Pseudomonadota</taxon>
        <taxon>Gammaproteobacteria</taxon>
        <taxon>Pseudomonadales</taxon>
        <taxon>Pseudomonadaceae</taxon>
        <taxon>Ectopseudomonas</taxon>
    </lineage>
</organism>
<dbReference type="EMBL" id="CP027657">
    <property type="protein sequence ID" value="AVO51249.1"/>
    <property type="molecule type" value="Genomic_DNA"/>
</dbReference>
<gene>
    <name evidence="1" type="ORF">C7A17_00175</name>
</gene>
<name>A0A2R3QHL2_ECTME</name>
<reference evidence="1 2" key="1">
    <citation type="submission" date="2018-03" db="EMBL/GenBank/DDBJ databases">
        <title>Complete genome sequence and methylome analysis of Pseudomonas mendocina NEB 698.</title>
        <authorList>
            <person name="Morgan R.D."/>
        </authorList>
    </citation>
    <scope>NUCLEOTIDE SEQUENCE [LARGE SCALE GENOMIC DNA]</scope>
    <source>
        <strain evidence="1 2">NEB698</strain>
    </source>
</reference>
<dbReference type="AlphaFoldDB" id="A0A2R3QHL2"/>
<protein>
    <submittedName>
        <fullName evidence="1">Uncharacterized protein</fullName>
    </submittedName>
</protein>
<dbReference type="RefSeq" id="WP_106736006.1">
    <property type="nucleotide sequence ID" value="NZ_CP027657.1"/>
</dbReference>
<evidence type="ECO:0000313" key="2">
    <source>
        <dbReference type="Proteomes" id="UP000238327"/>
    </source>
</evidence>
<proteinExistence type="predicted"/>